<keyword evidence="4" id="KW-1185">Reference proteome</keyword>
<feature type="transmembrane region" description="Helical" evidence="2">
    <location>
        <begin position="55"/>
        <end position="73"/>
    </location>
</feature>
<sequence>MTNASDETPPAGPAAAGTPAPAVPAPSRAEVLLDRGARGAGRGLRVAARELSERRGLRTVLVGAALTLLAIHLGSGSAFSLPLLVVGLGMIVVGAMGPRLRGHIGLDFGPEGTAITLHTHVAPPGRRLAPQGDGAQVIELPPRPRIALVPSTPRAEVTAPAAPVAAPGPDPATTPADGPGVVESSGETIEIDVEQLRAMLREAERAEAQRHVPG</sequence>
<dbReference type="RefSeq" id="WP_254571515.1">
    <property type="nucleotide sequence ID" value="NZ_CP098502.1"/>
</dbReference>
<evidence type="ECO:0000313" key="3">
    <source>
        <dbReference type="EMBL" id="UTI64817.1"/>
    </source>
</evidence>
<protein>
    <submittedName>
        <fullName evidence="3">Uncharacterized protein</fullName>
    </submittedName>
</protein>
<accession>A0ABY5DVE6</accession>
<feature type="region of interest" description="Disordered" evidence="1">
    <location>
        <begin position="1"/>
        <end position="25"/>
    </location>
</feature>
<evidence type="ECO:0000256" key="2">
    <source>
        <dbReference type="SAM" id="Phobius"/>
    </source>
</evidence>
<keyword evidence="2" id="KW-0472">Membrane</keyword>
<organism evidence="3 4">
    <name type="scientific">Paraconexibacter antarcticus</name>
    <dbReference type="NCBI Taxonomy" id="2949664"/>
    <lineage>
        <taxon>Bacteria</taxon>
        <taxon>Bacillati</taxon>
        <taxon>Actinomycetota</taxon>
        <taxon>Thermoleophilia</taxon>
        <taxon>Solirubrobacterales</taxon>
        <taxon>Paraconexibacteraceae</taxon>
        <taxon>Paraconexibacter</taxon>
    </lineage>
</organism>
<proteinExistence type="predicted"/>
<keyword evidence="2" id="KW-1133">Transmembrane helix</keyword>
<evidence type="ECO:0000256" key="1">
    <source>
        <dbReference type="SAM" id="MobiDB-lite"/>
    </source>
</evidence>
<reference evidence="3 4" key="1">
    <citation type="submission" date="2022-06" db="EMBL/GenBank/DDBJ databases">
        <title>Paraconexibacter antarcticus.</title>
        <authorList>
            <person name="Kim C.S."/>
        </authorList>
    </citation>
    <scope>NUCLEOTIDE SEQUENCE [LARGE SCALE GENOMIC DNA]</scope>
    <source>
        <strain evidence="3 4">02-257</strain>
    </source>
</reference>
<evidence type="ECO:0000313" key="4">
    <source>
        <dbReference type="Proteomes" id="UP001056035"/>
    </source>
</evidence>
<name>A0ABY5DVE6_9ACTN</name>
<dbReference type="Proteomes" id="UP001056035">
    <property type="component" value="Chromosome"/>
</dbReference>
<feature type="region of interest" description="Disordered" evidence="1">
    <location>
        <begin position="153"/>
        <end position="183"/>
    </location>
</feature>
<dbReference type="EMBL" id="CP098502">
    <property type="protein sequence ID" value="UTI64817.1"/>
    <property type="molecule type" value="Genomic_DNA"/>
</dbReference>
<keyword evidence="2" id="KW-0812">Transmembrane</keyword>
<gene>
    <name evidence="3" type="ORF">NBH00_01085</name>
</gene>